<dbReference type="AlphaFoldDB" id="S7RDN3"/>
<evidence type="ECO:0000313" key="2">
    <source>
        <dbReference type="EMBL" id="EPQ52330.1"/>
    </source>
</evidence>
<dbReference type="KEGG" id="gtr:GLOTRDRAFT_140683"/>
<keyword evidence="3" id="KW-1185">Reference proteome</keyword>
<dbReference type="HOGENOM" id="CLU_2705034_0_0_1"/>
<organism evidence="2 3">
    <name type="scientific">Gloeophyllum trabeum (strain ATCC 11539 / FP-39264 / Madison 617)</name>
    <name type="common">Brown rot fungus</name>
    <dbReference type="NCBI Taxonomy" id="670483"/>
    <lineage>
        <taxon>Eukaryota</taxon>
        <taxon>Fungi</taxon>
        <taxon>Dikarya</taxon>
        <taxon>Basidiomycota</taxon>
        <taxon>Agaricomycotina</taxon>
        <taxon>Agaricomycetes</taxon>
        <taxon>Gloeophyllales</taxon>
        <taxon>Gloeophyllaceae</taxon>
        <taxon>Gloeophyllum</taxon>
    </lineage>
</organism>
<dbReference type="GeneID" id="19304588"/>
<dbReference type="Proteomes" id="UP000030669">
    <property type="component" value="Unassembled WGS sequence"/>
</dbReference>
<dbReference type="EMBL" id="KB469308">
    <property type="protein sequence ID" value="EPQ52330.1"/>
    <property type="molecule type" value="Genomic_DNA"/>
</dbReference>
<gene>
    <name evidence="2" type="ORF">GLOTRDRAFT_140683</name>
</gene>
<evidence type="ECO:0000313" key="3">
    <source>
        <dbReference type="Proteomes" id="UP000030669"/>
    </source>
</evidence>
<proteinExistence type="predicted"/>
<dbReference type="RefSeq" id="XP_007869485.1">
    <property type="nucleotide sequence ID" value="XM_007871294.1"/>
</dbReference>
<accession>S7RDN3</accession>
<sequence length="73" mass="7681">MSVSVSGISQSVLGTLWTNLSDILSPVPVNLVLKYTDDKLLTNLGPGRCESGTGISLAPVRKPVPSGHKPRPK</sequence>
<name>S7RDN3_GLOTA</name>
<evidence type="ECO:0000256" key="1">
    <source>
        <dbReference type="SAM" id="MobiDB-lite"/>
    </source>
</evidence>
<reference evidence="2 3" key="1">
    <citation type="journal article" date="2012" name="Science">
        <title>The Paleozoic origin of enzymatic lignin decomposition reconstructed from 31 fungal genomes.</title>
        <authorList>
            <person name="Floudas D."/>
            <person name="Binder M."/>
            <person name="Riley R."/>
            <person name="Barry K."/>
            <person name="Blanchette R.A."/>
            <person name="Henrissat B."/>
            <person name="Martinez A.T."/>
            <person name="Otillar R."/>
            <person name="Spatafora J.W."/>
            <person name="Yadav J.S."/>
            <person name="Aerts A."/>
            <person name="Benoit I."/>
            <person name="Boyd A."/>
            <person name="Carlson A."/>
            <person name="Copeland A."/>
            <person name="Coutinho P.M."/>
            <person name="de Vries R.P."/>
            <person name="Ferreira P."/>
            <person name="Findley K."/>
            <person name="Foster B."/>
            <person name="Gaskell J."/>
            <person name="Glotzer D."/>
            <person name="Gorecki P."/>
            <person name="Heitman J."/>
            <person name="Hesse C."/>
            <person name="Hori C."/>
            <person name="Igarashi K."/>
            <person name="Jurgens J.A."/>
            <person name="Kallen N."/>
            <person name="Kersten P."/>
            <person name="Kohler A."/>
            <person name="Kuees U."/>
            <person name="Kumar T.K.A."/>
            <person name="Kuo A."/>
            <person name="LaButti K."/>
            <person name="Larrondo L.F."/>
            <person name="Lindquist E."/>
            <person name="Ling A."/>
            <person name="Lombard V."/>
            <person name="Lucas S."/>
            <person name="Lundell T."/>
            <person name="Martin R."/>
            <person name="McLaughlin D.J."/>
            <person name="Morgenstern I."/>
            <person name="Morin E."/>
            <person name="Murat C."/>
            <person name="Nagy L.G."/>
            <person name="Nolan M."/>
            <person name="Ohm R.A."/>
            <person name="Patyshakuliyeva A."/>
            <person name="Rokas A."/>
            <person name="Ruiz-Duenas F.J."/>
            <person name="Sabat G."/>
            <person name="Salamov A."/>
            <person name="Samejima M."/>
            <person name="Schmutz J."/>
            <person name="Slot J.C."/>
            <person name="St John F."/>
            <person name="Stenlid J."/>
            <person name="Sun H."/>
            <person name="Sun S."/>
            <person name="Syed K."/>
            <person name="Tsang A."/>
            <person name="Wiebenga A."/>
            <person name="Young D."/>
            <person name="Pisabarro A."/>
            <person name="Eastwood D.C."/>
            <person name="Martin F."/>
            <person name="Cullen D."/>
            <person name="Grigoriev I.V."/>
            <person name="Hibbett D.S."/>
        </authorList>
    </citation>
    <scope>NUCLEOTIDE SEQUENCE [LARGE SCALE GENOMIC DNA]</scope>
    <source>
        <strain evidence="2 3">ATCC 11539</strain>
    </source>
</reference>
<feature type="region of interest" description="Disordered" evidence="1">
    <location>
        <begin position="50"/>
        <end position="73"/>
    </location>
</feature>
<protein>
    <submittedName>
        <fullName evidence="2">Uncharacterized protein</fullName>
    </submittedName>
</protein>